<accession>A0A5K1K1V6</accession>
<dbReference type="EMBL" id="LR727641">
    <property type="protein sequence ID" value="VWO99437.1"/>
    <property type="molecule type" value="Genomic_DNA"/>
</dbReference>
<name>A0A5K1K1V6_9APHY</name>
<protein>
    <submittedName>
        <fullName evidence="1">Uncharacterized protein</fullName>
    </submittedName>
</protein>
<organism evidence="1">
    <name type="scientific">Ganoderma boninense</name>
    <dbReference type="NCBI Taxonomy" id="34458"/>
    <lineage>
        <taxon>Eukaryota</taxon>
        <taxon>Fungi</taxon>
        <taxon>Dikarya</taxon>
        <taxon>Basidiomycota</taxon>
        <taxon>Agaricomycotina</taxon>
        <taxon>Agaricomycetes</taxon>
        <taxon>Polyporales</taxon>
        <taxon>Polyporaceae</taxon>
        <taxon>Ganoderma</taxon>
    </lineage>
</organism>
<sequence length="118" mass="13166">MPYASIPPPPPPEDPRTPALWHLWRLVDSGGIDDSFFAPAVGNEEEVSLPWEFEGSPAVRPYIIYSIYLGPLTPKIGCMVVEIYNPRVNNIRATWAAFMRCLVDFARNSFISVLGSEA</sequence>
<reference evidence="1" key="1">
    <citation type="submission" date="2019-10" db="EMBL/GenBank/DDBJ databases">
        <authorList>
            <person name="Nor Muhammad N."/>
        </authorList>
    </citation>
    <scope>NUCLEOTIDE SEQUENCE</scope>
</reference>
<proteinExistence type="predicted"/>
<gene>
    <name evidence="1" type="primary">I1RP25</name>
</gene>
<dbReference type="AlphaFoldDB" id="A0A5K1K1V6"/>
<evidence type="ECO:0000313" key="1">
    <source>
        <dbReference type="EMBL" id="VWO99437.1"/>
    </source>
</evidence>